<gene>
    <name evidence="2" type="ORF">DFP72DRAFT_1162392</name>
</gene>
<organism evidence="2 3">
    <name type="scientific">Ephemerocybe angulata</name>
    <dbReference type="NCBI Taxonomy" id="980116"/>
    <lineage>
        <taxon>Eukaryota</taxon>
        <taxon>Fungi</taxon>
        <taxon>Dikarya</taxon>
        <taxon>Basidiomycota</taxon>
        <taxon>Agaricomycotina</taxon>
        <taxon>Agaricomycetes</taxon>
        <taxon>Agaricomycetidae</taxon>
        <taxon>Agaricales</taxon>
        <taxon>Agaricineae</taxon>
        <taxon>Psathyrellaceae</taxon>
        <taxon>Ephemerocybe</taxon>
    </lineage>
</organism>
<dbReference type="InterPro" id="IPR024983">
    <property type="entry name" value="CHAT_dom"/>
</dbReference>
<dbReference type="InterPro" id="IPR011990">
    <property type="entry name" value="TPR-like_helical_dom_sf"/>
</dbReference>
<dbReference type="Pfam" id="PF12770">
    <property type="entry name" value="CHAT"/>
    <property type="match status" value="1"/>
</dbReference>
<proteinExistence type="predicted"/>
<comment type="caution">
    <text evidence="2">The sequence shown here is derived from an EMBL/GenBank/DDBJ whole genome shotgun (WGS) entry which is preliminary data.</text>
</comment>
<evidence type="ECO:0000313" key="3">
    <source>
        <dbReference type="Proteomes" id="UP000521943"/>
    </source>
</evidence>
<keyword evidence="3" id="KW-1185">Reference proteome</keyword>
<dbReference type="EMBL" id="JACGCI010000002">
    <property type="protein sequence ID" value="KAF6765443.1"/>
    <property type="molecule type" value="Genomic_DNA"/>
</dbReference>
<dbReference type="Gene3D" id="1.25.40.10">
    <property type="entry name" value="Tetratricopeptide repeat domain"/>
    <property type="match status" value="4"/>
</dbReference>
<feature type="domain" description="CHAT" evidence="1">
    <location>
        <begin position="934"/>
        <end position="1229"/>
    </location>
</feature>
<dbReference type="SUPFAM" id="SSF48452">
    <property type="entry name" value="TPR-like"/>
    <property type="match status" value="2"/>
</dbReference>
<reference evidence="2 3" key="1">
    <citation type="submission" date="2020-07" db="EMBL/GenBank/DDBJ databases">
        <title>Comparative genomics of pyrophilous fungi reveals a link between fire events and developmental genes.</title>
        <authorList>
            <consortium name="DOE Joint Genome Institute"/>
            <person name="Steindorff A.S."/>
            <person name="Carver A."/>
            <person name="Calhoun S."/>
            <person name="Stillman K."/>
            <person name="Liu H."/>
            <person name="Lipzen A."/>
            <person name="Pangilinan J."/>
            <person name="Labutti K."/>
            <person name="Bruns T.D."/>
            <person name="Grigoriev I.V."/>
        </authorList>
    </citation>
    <scope>NUCLEOTIDE SEQUENCE [LARGE SCALE GENOMIC DNA]</scope>
    <source>
        <strain evidence="2 3">CBS 144469</strain>
    </source>
</reference>
<sequence length="1230" mass="135304">MLSPSWTQVLKVMDNENSPICVKRNASADHLAVKLHTRGVELSDKFEDTENIDEINEAISALQAAVDLTQVDNADLPEWLSDLGNAFQSRFEYFGDFSDIAEAVSTHQKAVKLTPEGHADLPMWLNNLGISSMRRFQYTGDLSAITESIASLEKAVNETSDGHESLSGRLTNLGNAFHCRFQEAEDLSDVTEAIAAQRRAVSLTPSGHPNLPALLTNLGTSLNSRFVHLGDLSDITEAILVHRKAVDLTPEGHQRLPTALNNLGNSLGYRFEVTGAISDIDEAISTTQKAITLTPEGHAYLPIRLGNLAGLLRSRFERTGELTSIDEAISTMRKAIDLTPEDHPDLSSQLSKLGVALMCRFERTGDVADVTESIGTLKKGLDLIAEGHPDRPFTLNLLGISFQCRFERFGDLSDINEAISALQHAVNVTPESHSDLPTRLSNLGNAFQYRFQHSGDLSDIAEAISAHRQAVSLTPDDHVSHSAWLNNLGIAFRCRFECLGELSDINEAVLALQKAVEITTDDHVRLSAWLNNLGDALSCRFESTHNLSDIEESISAHEIAVNRTPSNHVESPKRLNNLGVSLQARFDRLGDINDINRAILIGGQALSLTPEGHSDIPCWAINLGNSLHSRAVSTNDHEDLNASIINFKLAATSSSGAPRVRLSGAKKWSGYLYRNYPTSPEVLPAFDVTVRLVALVAGLDQTVHRRYTQLQGLSGIVLEAAAAAFKLDRVDRALEWLEQGRCLVWNQLNTLRTPLDDLHAHDTTLAQRIMAVSQQLQNSGSSQVRSHPAMSLLEKISLEDEARARVGLAREWEELLTGVRSIPGFESFLQPSPCSILLQHLPPSGFVIVVNIDEHSCDAIVLVVGLDPLHIPLPNFSLEKANKYRSDLKADLERQGLRIREEEGGASSSADFPARPIKPAFPMGRRGTNAVRGVLRGLWTDVVEPILNKIGLSKVEQHPRTLLPRIWWCPTGALTFLPIHAAGRYEDRKSESILDYAVSSYTLTITALTDRVKNQCPVEKAVSGLFLTSQPNVPGASAIFGTTREVQSVYAKAVERGVRVLKREGSTVTVEECLKYMEDFSSVHMACHASQNAAEPLRSRFLIHNGSLDLGTIIRSNFKDADLAFLSACQTSTGEDTLSDEAVHLAAGMLAAGYRRVVATMWSIGDKPAQEVANDFYEYLWSQEEDNIDSRFDGTLSAYALHHAIQRLRLRLDSSERSLLTWIPYVHFGY</sequence>
<name>A0A8H6IJ70_9AGAR</name>
<protein>
    <submittedName>
        <fullName evidence="2">TPR-like protein</fullName>
    </submittedName>
</protein>
<dbReference type="PANTHER" id="PTHR19959">
    <property type="entry name" value="KINESIN LIGHT CHAIN"/>
    <property type="match status" value="1"/>
</dbReference>
<dbReference type="Proteomes" id="UP000521943">
    <property type="component" value="Unassembled WGS sequence"/>
</dbReference>
<accession>A0A8H6IJ70</accession>
<evidence type="ECO:0000313" key="2">
    <source>
        <dbReference type="EMBL" id="KAF6765443.1"/>
    </source>
</evidence>
<dbReference type="AlphaFoldDB" id="A0A8H6IJ70"/>
<evidence type="ECO:0000259" key="1">
    <source>
        <dbReference type="Pfam" id="PF12770"/>
    </source>
</evidence>
<dbReference type="PANTHER" id="PTHR19959:SF119">
    <property type="entry name" value="FUNGAL LIPASE-LIKE DOMAIN-CONTAINING PROTEIN"/>
    <property type="match status" value="1"/>
</dbReference>
<dbReference type="OrthoDB" id="9991317at2759"/>